<evidence type="ECO:0000313" key="8">
    <source>
        <dbReference type="Proteomes" id="UP000283833"/>
    </source>
</evidence>
<dbReference type="EMBL" id="QRUD01000181">
    <property type="protein sequence ID" value="RGR27733.1"/>
    <property type="molecule type" value="Genomic_DNA"/>
</dbReference>
<name>A0A396BAM8_PHOVU</name>
<dbReference type="Proteomes" id="UP000462885">
    <property type="component" value="Unassembled WGS sequence"/>
</dbReference>
<comment type="caution">
    <text evidence="6">The sequence shown here is derived from an EMBL/GenBank/DDBJ whole genome shotgun (WGS) entry which is preliminary data.</text>
</comment>
<dbReference type="SUPFAM" id="SSF46689">
    <property type="entry name" value="Homeodomain-like"/>
    <property type="match status" value="1"/>
</dbReference>
<dbReference type="Gene3D" id="1.10.357.10">
    <property type="entry name" value="Tetracycline Repressor, domain 2"/>
    <property type="match status" value="1"/>
</dbReference>
<dbReference type="Gene3D" id="1.10.10.60">
    <property type="entry name" value="Homeodomain-like"/>
    <property type="match status" value="1"/>
</dbReference>
<sequence>MILKNKVMKGVKGSETKRLIREAAYKQFLTKDYNTVPLKEIEKSLNLSRGCMSYHYPSKQELFIDVIDFYIFHKQDAKNKFKDISHTSLLEFIDYYIKKVEETMNAMRIYLIEKEKTNITRAYLNLILQAEYFYPGFNEAFNEITNKEIKLWERIFVKAVETKEIRSDVNPSTLALTFRILLFGKCFQDALVNGLRIEELKVVLYNQYELIKN</sequence>
<evidence type="ECO:0000313" key="7">
    <source>
        <dbReference type="Proteomes" id="UP000266497"/>
    </source>
</evidence>
<accession>A0A396BAM8</accession>
<proteinExistence type="predicted"/>
<dbReference type="Proteomes" id="UP000283833">
    <property type="component" value="Unassembled WGS sequence"/>
</dbReference>
<evidence type="ECO:0000313" key="4">
    <source>
        <dbReference type="EMBL" id="KAB5439576.1"/>
    </source>
</evidence>
<dbReference type="InterPro" id="IPR036271">
    <property type="entry name" value="Tet_transcr_reg_TetR-rel_C_sf"/>
</dbReference>
<evidence type="ECO:0000256" key="1">
    <source>
        <dbReference type="ARBA" id="ARBA00023125"/>
    </source>
</evidence>
<keyword evidence="1 2" id="KW-0238">DNA-binding</keyword>
<dbReference type="Pfam" id="PF00440">
    <property type="entry name" value="TetR_N"/>
    <property type="match status" value="1"/>
</dbReference>
<dbReference type="EMBL" id="WCIF01000005">
    <property type="protein sequence ID" value="KAB5439576.1"/>
    <property type="molecule type" value="Genomic_DNA"/>
</dbReference>
<evidence type="ECO:0000256" key="2">
    <source>
        <dbReference type="PROSITE-ProRule" id="PRU00335"/>
    </source>
</evidence>
<dbReference type="InterPro" id="IPR001647">
    <property type="entry name" value="HTH_TetR"/>
</dbReference>
<dbReference type="PROSITE" id="PS50977">
    <property type="entry name" value="HTH_TETR_2"/>
    <property type="match status" value="1"/>
</dbReference>
<evidence type="ECO:0000313" key="5">
    <source>
        <dbReference type="EMBL" id="RGR27733.1"/>
    </source>
</evidence>
<gene>
    <name evidence="6" type="ORF">DWX04_20755</name>
    <name evidence="5" type="ORF">DWY53_24000</name>
    <name evidence="4" type="ORF">F9Z94_05850</name>
</gene>
<dbReference type="AlphaFoldDB" id="A0A396BAM8"/>
<dbReference type="EMBL" id="QRXI01000043">
    <property type="protein sequence ID" value="RGT86745.1"/>
    <property type="molecule type" value="Genomic_DNA"/>
</dbReference>
<evidence type="ECO:0000259" key="3">
    <source>
        <dbReference type="PROSITE" id="PS50977"/>
    </source>
</evidence>
<reference evidence="4 9" key="2">
    <citation type="submission" date="2019-10" db="EMBL/GenBank/DDBJ databases">
        <title>Genome Sequence and Assembly of iSURF_14.</title>
        <authorList>
            <person name="Wucher B.R."/>
            <person name="Ruoff K.L."/>
            <person name="Price C.E."/>
            <person name="Valls R.R."/>
            <person name="O'Toole G.A."/>
        </authorList>
    </citation>
    <scope>NUCLEOTIDE SEQUENCE [LARGE SCALE GENOMIC DNA]</scope>
    <source>
        <strain evidence="4 9">ANK132K_3B</strain>
    </source>
</reference>
<evidence type="ECO:0000313" key="6">
    <source>
        <dbReference type="EMBL" id="RGT86745.1"/>
    </source>
</evidence>
<protein>
    <submittedName>
        <fullName evidence="6">TetR/AcrR family transcriptional regulator</fullName>
    </submittedName>
</protein>
<reference evidence="7 8" key="1">
    <citation type="submission" date="2018-08" db="EMBL/GenBank/DDBJ databases">
        <title>A genome reference for cultivated species of the human gut microbiota.</title>
        <authorList>
            <person name="Zou Y."/>
            <person name="Xue W."/>
            <person name="Luo G."/>
        </authorList>
    </citation>
    <scope>NUCLEOTIDE SEQUENCE [LARGE SCALE GENOMIC DNA]</scope>
    <source>
        <strain evidence="6 8">AF18-14</strain>
        <strain evidence="5 7">AF25-30LB</strain>
    </source>
</reference>
<dbReference type="SUPFAM" id="SSF48498">
    <property type="entry name" value="Tetracyclin repressor-like, C-terminal domain"/>
    <property type="match status" value="1"/>
</dbReference>
<dbReference type="GO" id="GO:0003677">
    <property type="term" value="F:DNA binding"/>
    <property type="evidence" value="ECO:0007669"/>
    <property type="project" value="UniProtKB-UniRule"/>
</dbReference>
<feature type="DNA-binding region" description="H-T-H motif" evidence="2">
    <location>
        <begin position="37"/>
        <end position="56"/>
    </location>
</feature>
<dbReference type="InterPro" id="IPR009057">
    <property type="entry name" value="Homeodomain-like_sf"/>
</dbReference>
<feature type="domain" description="HTH tetR-type" evidence="3">
    <location>
        <begin position="14"/>
        <end position="74"/>
    </location>
</feature>
<evidence type="ECO:0000313" key="9">
    <source>
        <dbReference type="Proteomes" id="UP000462885"/>
    </source>
</evidence>
<organism evidence="6 8">
    <name type="scientific">Phocaeicola vulgatus</name>
    <name type="common">Bacteroides vulgatus</name>
    <dbReference type="NCBI Taxonomy" id="821"/>
    <lineage>
        <taxon>Bacteria</taxon>
        <taxon>Pseudomonadati</taxon>
        <taxon>Bacteroidota</taxon>
        <taxon>Bacteroidia</taxon>
        <taxon>Bacteroidales</taxon>
        <taxon>Bacteroidaceae</taxon>
        <taxon>Phocaeicola</taxon>
    </lineage>
</organism>
<dbReference type="Proteomes" id="UP000266497">
    <property type="component" value="Unassembled WGS sequence"/>
</dbReference>